<feature type="domain" description="Calcineurin-like phosphoesterase" evidence="2">
    <location>
        <begin position="25"/>
        <end position="201"/>
    </location>
</feature>
<evidence type="ECO:0000259" key="2">
    <source>
        <dbReference type="Pfam" id="PF00149"/>
    </source>
</evidence>
<feature type="signal peptide" evidence="1">
    <location>
        <begin position="1"/>
        <end position="20"/>
    </location>
</feature>
<dbReference type="Pfam" id="PF00149">
    <property type="entry name" value="Metallophos"/>
    <property type="match status" value="1"/>
</dbReference>
<gene>
    <name evidence="4" type="ORF">CCY01nite_36690</name>
</gene>
<protein>
    <submittedName>
        <fullName evidence="4">Serine/threonine protein kinase</fullName>
    </submittedName>
</protein>
<sequence>MRKLLFIFQVLCLAALAAPAQDTLFRFALVTDTHVGTQTGQEDLERTIADINQQPQIDFVIFSGDVTEFGSDEELRLSKSIITRLNKPWHIIPGNHDTKWSESGCNSFRTVYGNETFSFMHKGYWFLGTNCGPNMRMGPGQVPRENLVWLDGQLQQQQNRELPIIYINHYPQDSGLNNWYDVLDRLRDRNVKIMLCGHGHVNRAYNWEGVPGVMCRSNLRAKKPVGGYNIVSVTPGELVFNERTPGMETLAAWHKVNTTGKPAWMPNPPRPSYSMNAAYPQVQIKWQVQEAGDMGSAVAITEDKVIYTNTNGEIKALDLKTGKRRWTYKAGGKIYSTPLVHDGHVIVPCTDGTVYCLRLKNGKPAWKRATGKAIVSSAAAYDGLAVVAGSDGHCRAWEISSGKLRWDYDGVKGFVETKPFIYENKVLFGSWGNHFYALDAATGKPLWDWTNGANNRMFSPAACWPVAFDQKAWIVSPDRYMTVLQTGTGEEVWRFRDTANWVRESMGISPDSNRVYAKTMQGQVLAFNARSNEREMIWKSPVEMGYEICPSPLNEYNGVLYVPTGSGVLYALSAADGSLLWKHKFSNCLVNTAQPVDSNTVITSSMDGKLLCLEIKP</sequence>
<proteinExistence type="predicted"/>
<dbReference type="RefSeq" id="WP_146864940.1">
    <property type="nucleotide sequence ID" value="NZ_BKAU01000004.1"/>
</dbReference>
<dbReference type="SUPFAM" id="SSF50998">
    <property type="entry name" value="Quinoprotein alcohol dehydrogenase-like"/>
    <property type="match status" value="1"/>
</dbReference>
<dbReference type="InterPro" id="IPR004843">
    <property type="entry name" value="Calcineurin-like_PHP"/>
</dbReference>
<dbReference type="OrthoDB" id="9816081at2"/>
<dbReference type="PANTHER" id="PTHR34512">
    <property type="entry name" value="CELL SURFACE PROTEIN"/>
    <property type="match status" value="1"/>
</dbReference>
<keyword evidence="4" id="KW-0723">Serine/threonine-protein kinase</keyword>
<dbReference type="PANTHER" id="PTHR34512:SF30">
    <property type="entry name" value="OUTER MEMBRANE PROTEIN ASSEMBLY FACTOR BAMB"/>
    <property type="match status" value="1"/>
</dbReference>
<keyword evidence="5" id="KW-1185">Reference proteome</keyword>
<dbReference type="SUPFAM" id="SSF56300">
    <property type="entry name" value="Metallo-dependent phosphatases"/>
    <property type="match status" value="1"/>
</dbReference>
<dbReference type="Gene3D" id="2.130.10.10">
    <property type="entry name" value="YVTN repeat-like/Quinoprotein amine dehydrogenase"/>
    <property type="match status" value="2"/>
</dbReference>
<name>A0A512RNY4_9BACT</name>
<evidence type="ECO:0000256" key="1">
    <source>
        <dbReference type="SAM" id="SignalP"/>
    </source>
</evidence>
<organism evidence="4 5">
    <name type="scientific">Chitinophaga cymbidii</name>
    <dbReference type="NCBI Taxonomy" id="1096750"/>
    <lineage>
        <taxon>Bacteria</taxon>
        <taxon>Pseudomonadati</taxon>
        <taxon>Bacteroidota</taxon>
        <taxon>Chitinophagia</taxon>
        <taxon>Chitinophagales</taxon>
        <taxon>Chitinophagaceae</taxon>
        <taxon>Chitinophaga</taxon>
    </lineage>
</organism>
<accession>A0A512RNY4</accession>
<dbReference type="InterPro" id="IPR029052">
    <property type="entry name" value="Metallo-depent_PP-like"/>
</dbReference>
<feature type="chain" id="PRO_5022105111" evidence="1">
    <location>
        <begin position="21"/>
        <end position="617"/>
    </location>
</feature>
<dbReference type="Proteomes" id="UP000321436">
    <property type="component" value="Unassembled WGS sequence"/>
</dbReference>
<dbReference type="GO" id="GO:0004674">
    <property type="term" value="F:protein serine/threonine kinase activity"/>
    <property type="evidence" value="ECO:0007669"/>
    <property type="project" value="UniProtKB-KW"/>
</dbReference>
<dbReference type="AlphaFoldDB" id="A0A512RNY4"/>
<dbReference type="InterPro" id="IPR002372">
    <property type="entry name" value="PQQ_rpt_dom"/>
</dbReference>
<comment type="caution">
    <text evidence="4">The sequence shown here is derived from an EMBL/GenBank/DDBJ whole genome shotgun (WGS) entry which is preliminary data.</text>
</comment>
<dbReference type="EMBL" id="BKAU01000004">
    <property type="protein sequence ID" value="GEP97409.1"/>
    <property type="molecule type" value="Genomic_DNA"/>
</dbReference>
<evidence type="ECO:0000259" key="3">
    <source>
        <dbReference type="Pfam" id="PF13360"/>
    </source>
</evidence>
<keyword evidence="4" id="KW-0418">Kinase</keyword>
<evidence type="ECO:0000313" key="5">
    <source>
        <dbReference type="Proteomes" id="UP000321436"/>
    </source>
</evidence>
<reference evidence="4 5" key="1">
    <citation type="submission" date="2019-07" db="EMBL/GenBank/DDBJ databases">
        <title>Whole genome shotgun sequence of Chitinophaga cymbidii NBRC 109752.</title>
        <authorList>
            <person name="Hosoyama A."/>
            <person name="Uohara A."/>
            <person name="Ohji S."/>
            <person name="Ichikawa N."/>
        </authorList>
    </citation>
    <scope>NUCLEOTIDE SEQUENCE [LARGE SCALE GENOMIC DNA]</scope>
    <source>
        <strain evidence="4 5">NBRC 109752</strain>
    </source>
</reference>
<dbReference type="Gene3D" id="3.60.21.10">
    <property type="match status" value="1"/>
</dbReference>
<evidence type="ECO:0000313" key="4">
    <source>
        <dbReference type="EMBL" id="GEP97409.1"/>
    </source>
</evidence>
<dbReference type="GO" id="GO:0016787">
    <property type="term" value="F:hydrolase activity"/>
    <property type="evidence" value="ECO:0007669"/>
    <property type="project" value="InterPro"/>
</dbReference>
<feature type="domain" description="Pyrrolo-quinoline quinone repeat" evidence="3">
    <location>
        <begin position="557"/>
        <end position="611"/>
    </location>
</feature>
<dbReference type="InterPro" id="IPR011047">
    <property type="entry name" value="Quinoprotein_ADH-like_sf"/>
</dbReference>
<dbReference type="Pfam" id="PF13360">
    <property type="entry name" value="PQQ_2"/>
    <property type="match status" value="2"/>
</dbReference>
<dbReference type="InterPro" id="IPR015943">
    <property type="entry name" value="WD40/YVTN_repeat-like_dom_sf"/>
</dbReference>
<keyword evidence="4" id="KW-0808">Transferase</keyword>
<feature type="domain" description="Pyrrolo-quinoline quinone repeat" evidence="3">
    <location>
        <begin position="351"/>
        <end position="546"/>
    </location>
</feature>
<dbReference type="InterPro" id="IPR018391">
    <property type="entry name" value="PQQ_b-propeller_rpt"/>
</dbReference>
<dbReference type="SMART" id="SM00564">
    <property type="entry name" value="PQQ"/>
    <property type="match status" value="7"/>
</dbReference>
<keyword evidence="1" id="KW-0732">Signal</keyword>